<organism evidence="4 5">
    <name type="scientific">Oidiodendron maius (strain Zn)</name>
    <dbReference type="NCBI Taxonomy" id="913774"/>
    <lineage>
        <taxon>Eukaryota</taxon>
        <taxon>Fungi</taxon>
        <taxon>Dikarya</taxon>
        <taxon>Ascomycota</taxon>
        <taxon>Pezizomycotina</taxon>
        <taxon>Leotiomycetes</taxon>
        <taxon>Leotiomycetes incertae sedis</taxon>
        <taxon>Myxotrichaceae</taxon>
        <taxon>Oidiodendron</taxon>
    </lineage>
</organism>
<dbReference type="InterPro" id="IPR008978">
    <property type="entry name" value="HSP20-like_chaperone"/>
</dbReference>
<dbReference type="GO" id="GO:0005634">
    <property type="term" value="C:nucleus"/>
    <property type="evidence" value="ECO:0007669"/>
    <property type="project" value="TreeGrafter"/>
</dbReference>
<evidence type="ECO:0000259" key="3">
    <source>
        <dbReference type="PROSITE" id="PS51203"/>
    </source>
</evidence>
<gene>
    <name evidence="4" type="ORF">OIDMADRAFT_180102</name>
</gene>
<dbReference type="EMBL" id="KN832876">
    <property type="protein sequence ID" value="KIN01266.1"/>
    <property type="molecule type" value="Genomic_DNA"/>
</dbReference>
<dbReference type="GO" id="GO:0051131">
    <property type="term" value="P:chaperone-mediated protein complex assembly"/>
    <property type="evidence" value="ECO:0007669"/>
    <property type="project" value="TreeGrafter"/>
</dbReference>
<evidence type="ECO:0000256" key="2">
    <source>
        <dbReference type="SAM" id="MobiDB-lite"/>
    </source>
</evidence>
<dbReference type="HOGENOM" id="CLU_078883_0_0_1"/>
<dbReference type="InParanoid" id="A0A0C3GZ56"/>
<name>A0A0C3GZ56_OIDMZ</name>
<dbReference type="Gene3D" id="2.60.40.790">
    <property type="match status" value="1"/>
</dbReference>
<dbReference type="OrthoDB" id="1564555at2759"/>
<sequence length="207" mass="22943">MSAPQTPEVLWAQRSNATEPAKNFIYLTINVPDVQPSKMKLQLKPQGLSFAGHSDSLKRTYQVDLEFYAEIDEKESKINHTAKSVEMVLRKKELKAEFWPRLLKDDKKYHFLKTDFDKWVDEDEQDEAPEDDFGGMGGMGGMPGMGDLGGAGGDFGGIDFSKLGGAGPVEGEDEDEDEEDEDEDEEMPALEGEEEVGSSSKAKITEV</sequence>
<feature type="compositionally biased region" description="Acidic residues" evidence="2">
    <location>
        <begin position="170"/>
        <end position="196"/>
    </location>
</feature>
<dbReference type="GO" id="GO:0051087">
    <property type="term" value="F:protein-folding chaperone binding"/>
    <property type="evidence" value="ECO:0007669"/>
    <property type="project" value="TreeGrafter"/>
</dbReference>
<dbReference type="GO" id="GO:0006457">
    <property type="term" value="P:protein folding"/>
    <property type="evidence" value="ECO:0007669"/>
    <property type="project" value="TreeGrafter"/>
</dbReference>
<feature type="compositionally biased region" description="Acidic residues" evidence="2">
    <location>
        <begin position="121"/>
        <end position="133"/>
    </location>
</feature>
<reference evidence="4 5" key="1">
    <citation type="submission" date="2014-04" db="EMBL/GenBank/DDBJ databases">
        <authorList>
            <consortium name="DOE Joint Genome Institute"/>
            <person name="Kuo A."/>
            <person name="Martino E."/>
            <person name="Perotto S."/>
            <person name="Kohler A."/>
            <person name="Nagy L.G."/>
            <person name="Floudas D."/>
            <person name="Copeland A."/>
            <person name="Barry K.W."/>
            <person name="Cichocki N."/>
            <person name="Veneault-Fourrey C."/>
            <person name="LaButti K."/>
            <person name="Lindquist E.A."/>
            <person name="Lipzen A."/>
            <person name="Lundell T."/>
            <person name="Morin E."/>
            <person name="Murat C."/>
            <person name="Sun H."/>
            <person name="Tunlid A."/>
            <person name="Henrissat B."/>
            <person name="Grigoriev I.V."/>
            <person name="Hibbett D.S."/>
            <person name="Martin F."/>
            <person name="Nordberg H.P."/>
            <person name="Cantor M.N."/>
            <person name="Hua S.X."/>
        </authorList>
    </citation>
    <scope>NUCLEOTIDE SEQUENCE [LARGE SCALE GENOMIC DNA]</scope>
    <source>
        <strain evidence="4 5">Zn</strain>
    </source>
</reference>
<dbReference type="Proteomes" id="UP000054321">
    <property type="component" value="Unassembled WGS sequence"/>
</dbReference>
<dbReference type="Pfam" id="PF04969">
    <property type="entry name" value="CS"/>
    <property type="match status" value="1"/>
</dbReference>
<dbReference type="GO" id="GO:0051879">
    <property type="term" value="F:Hsp90 protein binding"/>
    <property type="evidence" value="ECO:0007669"/>
    <property type="project" value="InterPro"/>
</dbReference>
<dbReference type="InterPro" id="IPR007052">
    <property type="entry name" value="CS_dom"/>
</dbReference>
<feature type="compositionally biased region" description="Polar residues" evidence="2">
    <location>
        <begin position="198"/>
        <end position="207"/>
    </location>
</feature>
<dbReference type="STRING" id="913774.A0A0C3GZ56"/>
<evidence type="ECO:0000313" key="5">
    <source>
        <dbReference type="Proteomes" id="UP000054321"/>
    </source>
</evidence>
<evidence type="ECO:0000256" key="1">
    <source>
        <dbReference type="ARBA" id="ARBA00025733"/>
    </source>
</evidence>
<feature type="domain" description="CS" evidence="3">
    <location>
        <begin position="4"/>
        <end position="103"/>
    </location>
</feature>
<proteinExistence type="inferred from homology"/>
<dbReference type="PANTHER" id="PTHR22932:SF1">
    <property type="entry name" value="CO-CHAPERONE PROTEIN DAF-41"/>
    <property type="match status" value="1"/>
</dbReference>
<comment type="similarity">
    <text evidence="1">Belongs to the p23/wos2 family.</text>
</comment>
<dbReference type="CDD" id="cd06465">
    <property type="entry name" value="p23_hB-ind1_like"/>
    <property type="match status" value="1"/>
</dbReference>
<feature type="region of interest" description="Disordered" evidence="2">
    <location>
        <begin position="121"/>
        <end position="207"/>
    </location>
</feature>
<dbReference type="InterPro" id="IPR045250">
    <property type="entry name" value="p23-like"/>
</dbReference>
<dbReference type="GO" id="GO:0005829">
    <property type="term" value="C:cytosol"/>
    <property type="evidence" value="ECO:0007669"/>
    <property type="project" value="TreeGrafter"/>
</dbReference>
<dbReference type="PANTHER" id="PTHR22932">
    <property type="entry name" value="TELOMERASE-BINDING PROTEIN P23 HSP90 CO-CHAPERONE"/>
    <property type="match status" value="1"/>
</dbReference>
<protein>
    <recommendedName>
        <fullName evidence="3">CS domain-containing protein</fullName>
    </recommendedName>
</protein>
<dbReference type="FunCoup" id="A0A0C3GZ56">
    <property type="interactions" value="1194"/>
</dbReference>
<dbReference type="FunFam" id="2.60.40.790:FF:000013">
    <property type="entry name" value="Very-long-chain (3R)-3-hydroxyacyl-CoA dehydratase"/>
    <property type="match status" value="1"/>
</dbReference>
<evidence type="ECO:0000313" key="4">
    <source>
        <dbReference type="EMBL" id="KIN01266.1"/>
    </source>
</evidence>
<dbReference type="AlphaFoldDB" id="A0A0C3GZ56"/>
<keyword evidence="5" id="KW-1185">Reference proteome</keyword>
<dbReference type="PROSITE" id="PS51203">
    <property type="entry name" value="CS"/>
    <property type="match status" value="1"/>
</dbReference>
<dbReference type="SUPFAM" id="SSF49764">
    <property type="entry name" value="HSP20-like chaperones"/>
    <property type="match status" value="1"/>
</dbReference>
<feature type="compositionally biased region" description="Gly residues" evidence="2">
    <location>
        <begin position="134"/>
        <end position="156"/>
    </location>
</feature>
<accession>A0A0C3GZ56</accession>
<reference evidence="5" key="2">
    <citation type="submission" date="2015-01" db="EMBL/GenBank/DDBJ databases">
        <title>Evolutionary Origins and Diversification of the Mycorrhizal Mutualists.</title>
        <authorList>
            <consortium name="DOE Joint Genome Institute"/>
            <consortium name="Mycorrhizal Genomics Consortium"/>
            <person name="Kohler A."/>
            <person name="Kuo A."/>
            <person name="Nagy L.G."/>
            <person name="Floudas D."/>
            <person name="Copeland A."/>
            <person name="Barry K.W."/>
            <person name="Cichocki N."/>
            <person name="Veneault-Fourrey C."/>
            <person name="LaButti K."/>
            <person name="Lindquist E.A."/>
            <person name="Lipzen A."/>
            <person name="Lundell T."/>
            <person name="Morin E."/>
            <person name="Murat C."/>
            <person name="Riley R."/>
            <person name="Ohm R."/>
            <person name="Sun H."/>
            <person name="Tunlid A."/>
            <person name="Henrissat B."/>
            <person name="Grigoriev I.V."/>
            <person name="Hibbett D.S."/>
            <person name="Martin F."/>
        </authorList>
    </citation>
    <scope>NUCLEOTIDE SEQUENCE [LARGE SCALE GENOMIC DNA]</scope>
    <source>
        <strain evidence="5">Zn</strain>
    </source>
</reference>